<feature type="disulfide bond" evidence="6">
    <location>
        <begin position="315"/>
        <end position="324"/>
    </location>
</feature>
<feature type="domain" description="EGF-like" evidence="7">
    <location>
        <begin position="362"/>
        <end position="394"/>
    </location>
</feature>
<evidence type="ECO:0000256" key="6">
    <source>
        <dbReference type="PROSITE-ProRule" id="PRU00076"/>
    </source>
</evidence>
<proteinExistence type="predicted"/>
<evidence type="ECO:0000256" key="2">
    <source>
        <dbReference type="ARBA" id="ARBA00022729"/>
    </source>
</evidence>
<evidence type="ECO:0000313" key="8">
    <source>
        <dbReference type="EnsemblMetazoa" id="BGLB036315-PA"/>
    </source>
</evidence>
<dbReference type="PANTHER" id="PTHR24033:SF151">
    <property type="entry name" value="NOTCH 2"/>
    <property type="match status" value="1"/>
</dbReference>
<dbReference type="PROSITE" id="PS01186">
    <property type="entry name" value="EGF_2"/>
    <property type="match status" value="3"/>
</dbReference>
<evidence type="ECO:0000259" key="7">
    <source>
        <dbReference type="PROSITE" id="PS50026"/>
    </source>
</evidence>
<dbReference type="PROSITE" id="PS00010">
    <property type="entry name" value="ASX_HYDROXYL"/>
    <property type="match status" value="3"/>
</dbReference>
<dbReference type="GO" id="GO:0005509">
    <property type="term" value="F:calcium ion binding"/>
    <property type="evidence" value="ECO:0007669"/>
    <property type="project" value="InterPro"/>
</dbReference>
<dbReference type="VEuPathDB" id="VectorBase:BGLAX_039127"/>
<dbReference type="SMART" id="SM00179">
    <property type="entry name" value="EGF_CA"/>
    <property type="match status" value="3"/>
</dbReference>
<feature type="disulfide bond" evidence="6">
    <location>
        <begin position="157"/>
        <end position="166"/>
    </location>
</feature>
<dbReference type="PROSITE" id="PS01187">
    <property type="entry name" value="EGF_CA"/>
    <property type="match status" value="1"/>
</dbReference>
<dbReference type="Pfam" id="PF00008">
    <property type="entry name" value="EGF"/>
    <property type="match status" value="1"/>
</dbReference>
<dbReference type="EnsemblMetazoa" id="BGLB036315-RA">
    <property type="protein sequence ID" value="BGLB036315-PA"/>
    <property type="gene ID" value="BGLB036315"/>
</dbReference>
<name>A0A2C9LYG4_BIOGL</name>
<feature type="disulfide bond" evidence="6">
    <location>
        <begin position="371"/>
        <end position="388"/>
    </location>
</feature>
<feature type="domain" description="EGF-like" evidence="7">
    <location>
        <begin position="251"/>
        <end position="285"/>
    </location>
</feature>
<reference evidence="8" key="1">
    <citation type="submission" date="2020-05" db="UniProtKB">
        <authorList>
            <consortium name="EnsemblMetazoa"/>
        </authorList>
    </citation>
    <scope>IDENTIFICATION</scope>
    <source>
        <strain evidence="8">BB02</strain>
    </source>
</reference>
<dbReference type="InterPro" id="IPR051830">
    <property type="entry name" value="NOTCH_homolog"/>
</dbReference>
<feature type="domain" description="EGF-like" evidence="7">
    <location>
        <begin position="169"/>
        <end position="211"/>
    </location>
</feature>
<protein>
    <recommendedName>
        <fullName evidence="7">EGF-like domain-containing protein</fullName>
    </recommendedName>
</protein>
<keyword evidence="1 6" id="KW-0245">EGF-like domain</keyword>
<organism evidence="8 9">
    <name type="scientific">Biomphalaria glabrata</name>
    <name type="common">Bloodfluke planorb</name>
    <name type="synonym">Freshwater snail</name>
    <dbReference type="NCBI Taxonomy" id="6526"/>
    <lineage>
        <taxon>Eukaryota</taxon>
        <taxon>Metazoa</taxon>
        <taxon>Spiralia</taxon>
        <taxon>Lophotrochozoa</taxon>
        <taxon>Mollusca</taxon>
        <taxon>Gastropoda</taxon>
        <taxon>Heterobranchia</taxon>
        <taxon>Euthyneura</taxon>
        <taxon>Panpulmonata</taxon>
        <taxon>Hygrophila</taxon>
        <taxon>Lymnaeoidea</taxon>
        <taxon>Planorbidae</taxon>
        <taxon>Biomphalaria</taxon>
    </lineage>
</organism>
<dbReference type="InterPro" id="IPR001881">
    <property type="entry name" value="EGF-like_Ca-bd_dom"/>
</dbReference>
<feature type="domain" description="EGF-like" evidence="7">
    <location>
        <begin position="213"/>
        <end position="249"/>
    </location>
</feature>
<keyword evidence="4 6" id="KW-1015">Disulfide bond</keyword>
<evidence type="ECO:0000256" key="3">
    <source>
        <dbReference type="ARBA" id="ARBA00022737"/>
    </source>
</evidence>
<evidence type="ECO:0000256" key="5">
    <source>
        <dbReference type="ARBA" id="ARBA00023180"/>
    </source>
</evidence>
<dbReference type="CDD" id="cd00054">
    <property type="entry name" value="EGF_CA"/>
    <property type="match status" value="2"/>
</dbReference>
<keyword evidence="5" id="KW-0325">Glycoprotein</keyword>
<comment type="caution">
    <text evidence="6">Lacks conserved residue(s) required for the propagation of feature annotation.</text>
</comment>
<dbReference type="SMART" id="SM00181">
    <property type="entry name" value="EGF"/>
    <property type="match status" value="8"/>
</dbReference>
<gene>
    <name evidence="8" type="primary">106050676</name>
</gene>
<dbReference type="Proteomes" id="UP000076420">
    <property type="component" value="Unassembled WGS sequence"/>
</dbReference>
<accession>A0A2C9LYG4</accession>
<keyword evidence="3" id="KW-0677">Repeat</keyword>
<dbReference type="PROSITE" id="PS00022">
    <property type="entry name" value="EGF_1"/>
    <property type="match status" value="4"/>
</dbReference>
<dbReference type="InterPro" id="IPR000152">
    <property type="entry name" value="EGF-type_Asp/Asn_hydroxyl_site"/>
</dbReference>
<keyword evidence="2" id="KW-0732">Signal</keyword>
<dbReference type="Gene3D" id="2.10.25.10">
    <property type="entry name" value="Laminin"/>
    <property type="match status" value="5"/>
</dbReference>
<dbReference type="SUPFAM" id="SSF57196">
    <property type="entry name" value="EGF/Laminin"/>
    <property type="match status" value="5"/>
</dbReference>
<feature type="domain" description="EGF-like" evidence="7">
    <location>
        <begin position="83"/>
        <end position="120"/>
    </location>
</feature>
<dbReference type="VEuPathDB" id="VectorBase:BGLB036315"/>
<sequence length="394" mass="43155">MEKFDRLRCDRPECQCHHAMCDVQLTFDTVCPSQCDLPSRRSDCDTSTDGHSHFSAKHSLVLTCSLLMFLFVFSPAAVSCQDTVNMCEHNECAKSSACVNRSYDYICNCSGTQFTGWFCNVTIQQNCSQSLCQNGGTCTDTIVNINNQSLSSFNCSCRAGYEGPLCEKPVDYCNKDGYKCFNNGKCINNPEYQNYTCNCDNATDFIGPNCSTKVNNCYTNNSCVNGKCIDGINNYTCQCPLGYEGLGCEHQVNTCGNSSFCQRGSCVTNGSCDCTGTGYGGPYCQQEIDECSATVSVCLNGANCTNLEGDYNCSCTEGYTGKNCQTPSCTGIICQNDGTCNIVGSYWQCTCKPYIEGKYCDKIGPCFNNPCRNQATCQQSIEYNNYTCFCLPGK</sequence>
<dbReference type="InterPro" id="IPR000742">
    <property type="entry name" value="EGF"/>
</dbReference>
<feature type="domain" description="EGF-like" evidence="7">
    <location>
        <begin position="123"/>
        <end position="167"/>
    </location>
</feature>
<feature type="domain" description="EGF-like" evidence="7">
    <location>
        <begin position="287"/>
        <end position="325"/>
    </location>
</feature>
<dbReference type="PRINTS" id="PR00010">
    <property type="entry name" value="EGFBLOOD"/>
</dbReference>
<dbReference type="FunFam" id="2.10.25.10:FF:000173">
    <property type="entry name" value="Neurogenic locus notch protein 2"/>
    <property type="match status" value="1"/>
</dbReference>
<dbReference type="InterPro" id="IPR018097">
    <property type="entry name" value="EGF_Ca-bd_CS"/>
</dbReference>
<evidence type="ECO:0000256" key="1">
    <source>
        <dbReference type="ARBA" id="ARBA00022536"/>
    </source>
</evidence>
<evidence type="ECO:0000313" key="9">
    <source>
        <dbReference type="Proteomes" id="UP000076420"/>
    </source>
</evidence>
<dbReference type="STRING" id="6526.A0A2C9LYG4"/>
<dbReference type="PROSITE" id="PS50026">
    <property type="entry name" value="EGF_3"/>
    <property type="match status" value="7"/>
</dbReference>
<evidence type="ECO:0000256" key="4">
    <source>
        <dbReference type="ARBA" id="ARBA00023157"/>
    </source>
</evidence>
<dbReference type="AlphaFoldDB" id="A0A2C9LYG4"/>
<dbReference type="Pfam" id="PF12661">
    <property type="entry name" value="hEGF"/>
    <property type="match status" value="1"/>
</dbReference>
<dbReference type="PANTHER" id="PTHR24033">
    <property type="entry name" value="EGF-LIKE DOMAIN-CONTAINING PROTEIN"/>
    <property type="match status" value="1"/>
</dbReference>
<feature type="disulfide bond" evidence="6">
    <location>
        <begin position="180"/>
        <end position="197"/>
    </location>
</feature>
<feature type="disulfide bond" evidence="6">
    <location>
        <begin position="239"/>
        <end position="248"/>
    </location>
</feature>
<dbReference type="KEGG" id="bgt:106050676"/>
<dbReference type="InterPro" id="IPR013032">
    <property type="entry name" value="EGF-like_CS"/>
</dbReference>